<dbReference type="Proteomes" id="UP000075320">
    <property type="component" value="Unassembled WGS sequence"/>
</dbReference>
<dbReference type="GO" id="GO:0030246">
    <property type="term" value="F:carbohydrate binding"/>
    <property type="evidence" value="ECO:0007669"/>
    <property type="project" value="InterPro"/>
</dbReference>
<feature type="region of interest" description="Disordered" evidence="1">
    <location>
        <begin position="172"/>
        <end position="194"/>
    </location>
</feature>
<reference evidence="2 3" key="1">
    <citation type="submission" date="2016-03" db="EMBL/GenBank/DDBJ databases">
        <authorList>
            <person name="Ploux O."/>
        </authorList>
    </citation>
    <scope>NUCLEOTIDE SEQUENCE [LARGE SCALE GENOMIC DNA]</scope>
    <source>
        <strain evidence="2 3">R0</strain>
    </source>
</reference>
<evidence type="ECO:0000313" key="2">
    <source>
        <dbReference type="EMBL" id="KYG67494.1"/>
    </source>
</evidence>
<feature type="compositionally biased region" description="Polar residues" evidence="1">
    <location>
        <begin position="172"/>
        <end position="182"/>
    </location>
</feature>
<gene>
    <name evidence="2" type="ORF">AZI86_06865</name>
</gene>
<organism evidence="2 3">
    <name type="scientific">Bdellovibrio bacteriovorus</name>
    <dbReference type="NCBI Taxonomy" id="959"/>
    <lineage>
        <taxon>Bacteria</taxon>
        <taxon>Pseudomonadati</taxon>
        <taxon>Bdellovibrionota</taxon>
        <taxon>Bdellovibrionia</taxon>
        <taxon>Bdellovibrionales</taxon>
        <taxon>Pseudobdellovibrionaceae</taxon>
        <taxon>Bdellovibrio</taxon>
    </lineage>
</organism>
<dbReference type="RefSeq" id="WP_061835084.1">
    <property type="nucleotide sequence ID" value="NZ_LUKE01000001.1"/>
</dbReference>
<keyword evidence="3" id="KW-1185">Reference proteome</keyword>
<evidence type="ECO:0000313" key="3">
    <source>
        <dbReference type="Proteomes" id="UP000075320"/>
    </source>
</evidence>
<protein>
    <submittedName>
        <fullName evidence="2">Uncharacterized protein</fullName>
    </submittedName>
</protein>
<proteinExistence type="predicted"/>
<name>A0A150WT44_BDEBC</name>
<sequence>MRFTPIYEALSIKAQKNSPPHIAFEELIESERIQKTAQMQIEPVRVVLLGSDKNSSAPLYSQRVQLAEMVITKNVETLHHATTQVASLPSQDANYTVASEGSTSWMSELPREQAHRLREANQRSEVLNQDWTSGTTWAEMAKDVLEKSGALKEQAPAASTNKVYVASTDANGQVRTRPSQAHVSVRDDGGNNNYKDYEATFASPEDEKRYLASIANKTETAGESAGSTTIASVDYDRFKGASTVADLPTFLRIQGPLEITGGLAVTNEHHIEVRRSDEGVLKELGKVDLTQGLYNIQVEGSTGTILARLVSKEGKIMGEGSFRLSQLAIAKGFNQGPKIKITPQPDFSGVTTSAYNPAVMDSAPANTRVTFVKGASEVLAKKDGLVAMDNVAKGSSTILRAAAPKHLQTASIIVSGQEFKAPLYPETMIAALQDIVSQQRATSFEGAPTIVWGKTSLDGKPVSGITVSVESDPSLQPVYFDQFMIPNPQLQATSENGIFAFVSVTPGFHSLLATRGDAIFGYQNVMVEEGSVALGDVEATMKFESVPMRVYDAFTGEGRAAQITMQSLSDELEVKDGLAMINLPQISRLGMMRVQPEGSDYVAARYIYNDKDAFVHLPLVHWSWLSAIKTYLKIDDAPSAGFIVGFVPDENFEVYLAGYDQFDARHIVYFDMQGRILQNRKGIAGGGFILYNVPEDTHEVVVVGERTQKIYSRVIPVDANSLSVLNFRE</sequence>
<dbReference type="SUPFAM" id="SSF49452">
    <property type="entry name" value="Starch-binding domain-like"/>
    <property type="match status" value="1"/>
</dbReference>
<dbReference type="InterPro" id="IPR013784">
    <property type="entry name" value="Carb-bd-like_fold"/>
</dbReference>
<accession>A0A150WT44</accession>
<dbReference type="EMBL" id="LUKE01000001">
    <property type="protein sequence ID" value="KYG67494.1"/>
    <property type="molecule type" value="Genomic_DNA"/>
</dbReference>
<comment type="caution">
    <text evidence="2">The sequence shown here is derived from an EMBL/GenBank/DDBJ whole genome shotgun (WGS) entry which is preliminary data.</text>
</comment>
<dbReference type="AlphaFoldDB" id="A0A150WT44"/>
<evidence type="ECO:0000256" key="1">
    <source>
        <dbReference type="SAM" id="MobiDB-lite"/>
    </source>
</evidence>